<keyword evidence="4" id="KW-1185">Reference proteome</keyword>
<evidence type="ECO:0000256" key="1">
    <source>
        <dbReference type="SAM" id="MobiDB-lite"/>
    </source>
</evidence>
<sequence length="170" mass="18350">MVNAPARLLLYFVVMFFMTLASMIVGMVAPSADGYMVMTVCFTAYVLTVLCACRVYTEYIVQSDVCSLAHRIKQLITAAAHLAMATIEYRRSRNAESPSSSSPTSPSARTAGPRCPEDNDIEMADLRPRRHTSAAAFSAPSMSTGVPASPSPLTRLIEDGKGPPAARRPF</sequence>
<reference evidence="3 4" key="1">
    <citation type="submission" date="2017-04" db="EMBL/GenBank/DDBJ databases">
        <title>Genome Sequence of the Model Brown-Rot Fungus Postia placenta SB12.</title>
        <authorList>
            <consortium name="DOE Joint Genome Institute"/>
            <person name="Gaskell J."/>
            <person name="Kersten P."/>
            <person name="Larrondo L.F."/>
            <person name="Canessa P."/>
            <person name="Martinez D."/>
            <person name="Hibbett D."/>
            <person name="Schmoll M."/>
            <person name="Kubicek C.P."/>
            <person name="Martinez A.T."/>
            <person name="Yadav J."/>
            <person name="Master E."/>
            <person name="Magnuson J.K."/>
            <person name="James T."/>
            <person name="Yaver D."/>
            <person name="Berka R."/>
            <person name="Labutti K."/>
            <person name="Lipzen A."/>
            <person name="Aerts A."/>
            <person name="Barry K."/>
            <person name="Henrissat B."/>
            <person name="Blanchette R."/>
            <person name="Grigoriev I."/>
            <person name="Cullen D."/>
        </authorList>
    </citation>
    <scope>NUCLEOTIDE SEQUENCE [LARGE SCALE GENOMIC DNA]</scope>
    <source>
        <strain evidence="3 4">MAD-698-R-SB12</strain>
    </source>
</reference>
<organism evidence="3 4">
    <name type="scientific">Postia placenta MAD-698-R-SB12</name>
    <dbReference type="NCBI Taxonomy" id="670580"/>
    <lineage>
        <taxon>Eukaryota</taxon>
        <taxon>Fungi</taxon>
        <taxon>Dikarya</taxon>
        <taxon>Basidiomycota</taxon>
        <taxon>Agaricomycotina</taxon>
        <taxon>Agaricomycetes</taxon>
        <taxon>Polyporales</taxon>
        <taxon>Adustoporiaceae</taxon>
        <taxon>Rhodonia</taxon>
    </lineage>
</organism>
<accession>A0A1X6MZ35</accession>
<dbReference type="GeneID" id="36325862"/>
<proteinExistence type="predicted"/>
<evidence type="ECO:0000313" key="3">
    <source>
        <dbReference type="EMBL" id="OSX61617.1"/>
    </source>
</evidence>
<feature type="region of interest" description="Disordered" evidence="1">
    <location>
        <begin position="91"/>
        <end position="170"/>
    </location>
</feature>
<feature type="transmembrane region" description="Helical" evidence="2">
    <location>
        <begin position="35"/>
        <end position="53"/>
    </location>
</feature>
<feature type="transmembrane region" description="Helical" evidence="2">
    <location>
        <begin position="9"/>
        <end position="29"/>
    </location>
</feature>
<dbReference type="RefSeq" id="XP_024338411.1">
    <property type="nucleotide sequence ID" value="XM_024480912.1"/>
</dbReference>
<keyword evidence="2" id="KW-0812">Transmembrane</keyword>
<name>A0A1X6MZ35_9APHY</name>
<feature type="compositionally biased region" description="Low complexity" evidence="1">
    <location>
        <begin position="95"/>
        <end position="111"/>
    </location>
</feature>
<dbReference type="EMBL" id="KZ110598">
    <property type="protein sequence ID" value="OSX61617.1"/>
    <property type="molecule type" value="Genomic_DNA"/>
</dbReference>
<keyword evidence="2" id="KW-1133">Transmembrane helix</keyword>
<evidence type="ECO:0000313" key="4">
    <source>
        <dbReference type="Proteomes" id="UP000194127"/>
    </source>
</evidence>
<keyword evidence="2" id="KW-0472">Membrane</keyword>
<evidence type="ECO:0000256" key="2">
    <source>
        <dbReference type="SAM" id="Phobius"/>
    </source>
</evidence>
<gene>
    <name evidence="3" type="ORF">POSPLADRAFT_1057385</name>
</gene>
<protein>
    <submittedName>
        <fullName evidence="3">Uncharacterized protein</fullName>
    </submittedName>
</protein>
<dbReference type="AlphaFoldDB" id="A0A1X6MZ35"/>
<dbReference type="Proteomes" id="UP000194127">
    <property type="component" value="Unassembled WGS sequence"/>
</dbReference>